<dbReference type="Gene3D" id="3.90.79.10">
    <property type="entry name" value="Nucleoside Triphosphate Pyrophosphohydrolase"/>
    <property type="match status" value="1"/>
</dbReference>
<feature type="compositionally biased region" description="Low complexity" evidence="2">
    <location>
        <begin position="76"/>
        <end position="93"/>
    </location>
</feature>
<evidence type="ECO:0000313" key="4">
    <source>
        <dbReference type="Proteomes" id="UP000887572"/>
    </source>
</evidence>
<dbReference type="Pfam" id="PF00293">
    <property type="entry name" value="NUDIX"/>
    <property type="match status" value="1"/>
</dbReference>
<evidence type="ECO:0000256" key="2">
    <source>
        <dbReference type="SAM" id="MobiDB-lite"/>
    </source>
</evidence>
<dbReference type="AlphaFoldDB" id="A0A914IBH4"/>
<dbReference type="Proteomes" id="UP000887572">
    <property type="component" value="Unplaced"/>
</dbReference>
<dbReference type="PANTHER" id="PTHR22769:SF56">
    <property type="entry name" value="8-OXO-DGDP PHOSPHATASE NUDT18"/>
    <property type="match status" value="1"/>
</dbReference>
<accession>A0A914IBH4</accession>
<dbReference type="InterPro" id="IPR000086">
    <property type="entry name" value="NUDIX_hydrolase_dom"/>
</dbReference>
<feature type="domain" description="Nudix hydrolase" evidence="3">
    <location>
        <begin position="116"/>
        <end position="244"/>
    </location>
</feature>
<dbReference type="SUPFAM" id="SSF55811">
    <property type="entry name" value="Nudix"/>
    <property type="match status" value="1"/>
</dbReference>
<dbReference type="PANTHER" id="PTHR22769">
    <property type="entry name" value="MUTT/NUDIX HYDROLASE"/>
    <property type="match status" value="1"/>
</dbReference>
<organism evidence="4 5">
    <name type="scientific">Globodera rostochiensis</name>
    <name type="common">Golden nematode worm</name>
    <name type="synonym">Heterodera rostochiensis</name>
    <dbReference type="NCBI Taxonomy" id="31243"/>
    <lineage>
        <taxon>Eukaryota</taxon>
        <taxon>Metazoa</taxon>
        <taxon>Ecdysozoa</taxon>
        <taxon>Nematoda</taxon>
        <taxon>Chromadorea</taxon>
        <taxon>Rhabditida</taxon>
        <taxon>Tylenchina</taxon>
        <taxon>Tylenchomorpha</taxon>
        <taxon>Tylenchoidea</taxon>
        <taxon>Heteroderidae</taxon>
        <taxon>Heteroderinae</taxon>
        <taxon>Globodera</taxon>
    </lineage>
</organism>
<sequence>MFLYVKYILGAGSSTSTIFCVSIINRNSPSPPPAPIEGENPFNSDEPSGDDDSSVVPLNDLDRDHRRPQLNGGGISSSSATSSSSASKSSVSTNPARRAPDMQMGKCPWVRVYDNVTYIVSAIALRDGPRGREVLLMREAKEKCRGKWYMPAGHVEPGETLEEACKRELREETGLECAVETLLCVEVRGSGWYRMAFAVEPNGGELKQEPDQESLGAGWHPLELVRRKRNDADGLQLRCRDFMSILAEAERYADWKRRMGLRGISAALPWAPILNRDEAQPGLFVDFVIVRQSVVSNRLECLVHQCVRDQLQLLDELTLPDAFPSVEFGFEFFLPSVITKVYRHVLDDGHCVLELPEAVTALWCLPAPMSSVRHGIRLRLLCRHKRSAQRGQILAPQRYRWIELDHPEVLSTLYLLDEQFRPKLFLL</sequence>
<keyword evidence="4" id="KW-1185">Reference proteome</keyword>
<dbReference type="GO" id="GO:0044716">
    <property type="term" value="F:8-oxo-GDP phosphatase activity"/>
    <property type="evidence" value="ECO:0007669"/>
    <property type="project" value="TreeGrafter"/>
</dbReference>
<dbReference type="InterPro" id="IPR015797">
    <property type="entry name" value="NUDIX_hydrolase-like_dom_sf"/>
</dbReference>
<evidence type="ECO:0000256" key="1">
    <source>
        <dbReference type="ARBA" id="ARBA00022801"/>
    </source>
</evidence>
<feature type="region of interest" description="Disordered" evidence="2">
    <location>
        <begin position="30"/>
        <end position="100"/>
    </location>
</feature>
<evidence type="ECO:0000313" key="5">
    <source>
        <dbReference type="WBParaSite" id="Gr19_v10_g8356.t1"/>
    </source>
</evidence>
<protein>
    <submittedName>
        <fullName evidence="5">Nudix hydrolase domain-containing protein</fullName>
    </submittedName>
</protein>
<evidence type="ECO:0000259" key="3">
    <source>
        <dbReference type="PROSITE" id="PS51462"/>
    </source>
</evidence>
<reference evidence="5" key="1">
    <citation type="submission" date="2022-11" db="UniProtKB">
        <authorList>
            <consortium name="WormBaseParasite"/>
        </authorList>
    </citation>
    <scope>IDENTIFICATION</scope>
</reference>
<proteinExistence type="predicted"/>
<dbReference type="InterPro" id="IPR020084">
    <property type="entry name" value="NUDIX_hydrolase_CS"/>
</dbReference>
<name>A0A914IBH4_GLORO</name>
<dbReference type="WBParaSite" id="Gr19_v10_g8356.t1">
    <property type="protein sequence ID" value="Gr19_v10_g8356.t1"/>
    <property type="gene ID" value="Gr19_v10_g8356"/>
</dbReference>
<keyword evidence="1" id="KW-0378">Hydrolase</keyword>
<dbReference type="InterPro" id="IPR020476">
    <property type="entry name" value="Nudix_hydrolase"/>
</dbReference>
<dbReference type="PROSITE" id="PS00893">
    <property type="entry name" value="NUDIX_BOX"/>
    <property type="match status" value="1"/>
</dbReference>
<dbReference type="GO" id="GO:0044715">
    <property type="term" value="F:8-oxo-dGDP phosphatase activity"/>
    <property type="evidence" value="ECO:0007669"/>
    <property type="project" value="TreeGrafter"/>
</dbReference>
<dbReference type="PROSITE" id="PS51462">
    <property type="entry name" value="NUDIX"/>
    <property type="match status" value="1"/>
</dbReference>
<dbReference type="PRINTS" id="PR00502">
    <property type="entry name" value="NUDIXFAMILY"/>
</dbReference>